<dbReference type="Pfam" id="PF00834">
    <property type="entry name" value="Ribul_P_3_epim"/>
    <property type="match status" value="1"/>
</dbReference>
<comment type="pathway">
    <text evidence="10">Carbohydrate degradation.</text>
</comment>
<evidence type="ECO:0000256" key="4">
    <source>
        <dbReference type="ARBA" id="ARBA00001947"/>
    </source>
</evidence>
<dbReference type="EMBL" id="DTGT01000394">
    <property type="protein sequence ID" value="HGH62021.1"/>
    <property type="molecule type" value="Genomic_DNA"/>
</dbReference>
<dbReference type="AlphaFoldDB" id="A0A7C4AT45"/>
<proteinExistence type="inferred from homology"/>
<dbReference type="InterPro" id="IPR013785">
    <property type="entry name" value="Aldolase_TIM"/>
</dbReference>
<name>A0A7C4AT45_9BACT</name>
<comment type="cofactor">
    <cofactor evidence="3">
        <name>Co(2+)</name>
        <dbReference type="ChEBI" id="CHEBI:48828"/>
    </cofactor>
</comment>
<dbReference type="GO" id="GO:0019323">
    <property type="term" value="P:pentose catabolic process"/>
    <property type="evidence" value="ECO:0007669"/>
    <property type="project" value="UniProtKB-UniRule"/>
</dbReference>
<feature type="binding site" evidence="10 14">
    <location>
        <position position="70"/>
    </location>
    <ligand>
        <name>substrate</name>
    </ligand>
</feature>
<protein>
    <recommendedName>
        <fullName evidence="7 10">Ribulose-phosphate 3-epimerase</fullName>
        <ecNumber evidence="7 10">5.1.3.1</ecNumber>
    </recommendedName>
</protein>
<keyword evidence="10 11" id="KW-0119">Carbohydrate metabolism</keyword>
<comment type="catalytic activity">
    <reaction evidence="1 10 11">
        <text>D-ribulose 5-phosphate = D-xylulose 5-phosphate</text>
        <dbReference type="Rhea" id="RHEA:13677"/>
        <dbReference type="ChEBI" id="CHEBI:57737"/>
        <dbReference type="ChEBI" id="CHEBI:58121"/>
        <dbReference type="EC" id="5.1.3.1"/>
    </reaction>
</comment>
<evidence type="ECO:0000256" key="3">
    <source>
        <dbReference type="ARBA" id="ARBA00001941"/>
    </source>
</evidence>
<dbReference type="NCBIfam" id="NF004076">
    <property type="entry name" value="PRK05581.1-4"/>
    <property type="match status" value="1"/>
</dbReference>
<evidence type="ECO:0000256" key="5">
    <source>
        <dbReference type="ARBA" id="ARBA00001954"/>
    </source>
</evidence>
<evidence type="ECO:0000256" key="2">
    <source>
        <dbReference type="ARBA" id="ARBA00001936"/>
    </source>
</evidence>
<comment type="cofactor">
    <cofactor evidence="2">
        <name>Mn(2+)</name>
        <dbReference type="ChEBI" id="CHEBI:29035"/>
    </cofactor>
</comment>
<feature type="binding site" evidence="10 14">
    <location>
        <begin position="146"/>
        <end position="149"/>
    </location>
    <ligand>
        <name>substrate</name>
    </ligand>
</feature>
<dbReference type="HAMAP" id="MF_02227">
    <property type="entry name" value="RPE"/>
    <property type="match status" value="1"/>
</dbReference>
<dbReference type="GO" id="GO:0006098">
    <property type="term" value="P:pentose-phosphate shunt"/>
    <property type="evidence" value="ECO:0007669"/>
    <property type="project" value="UniProtKB-UniRule"/>
</dbReference>
<evidence type="ECO:0000256" key="11">
    <source>
        <dbReference type="PIRNR" id="PIRNR001461"/>
    </source>
</evidence>
<comment type="similarity">
    <text evidence="6 10 11">Belongs to the ribulose-phosphate 3-epimerase family.</text>
</comment>
<dbReference type="Gene3D" id="3.20.20.70">
    <property type="entry name" value="Aldolase class I"/>
    <property type="match status" value="1"/>
</dbReference>
<feature type="binding site" evidence="10 13">
    <location>
        <position position="179"/>
    </location>
    <ligand>
        <name>a divalent metal cation</name>
        <dbReference type="ChEBI" id="CHEBI:60240"/>
    </ligand>
</feature>
<feature type="binding site" evidence="10 14">
    <location>
        <begin position="201"/>
        <end position="202"/>
    </location>
    <ligand>
        <name>substrate</name>
    </ligand>
</feature>
<feature type="binding site" evidence="10 13">
    <location>
        <position position="70"/>
    </location>
    <ligand>
        <name>a divalent metal cation</name>
        <dbReference type="ChEBI" id="CHEBI:60240"/>
    </ligand>
</feature>
<feature type="active site" description="Proton acceptor" evidence="10 12">
    <location>
        <position position="39"/>
    </location>
</feature>
<comment type="caution">
    <text evidence="16">The sequence shown here is derived from an EMBL/GenBank/DDBJ whole genome shotgun (WGS) entry which is preliminary data.</text>
</comment>
<feature type="binding site" evidence="10">
    <location>
        <begin position="179"/>
        <end position="181"/>
    </location>
    <ligand>
        <name>substrate</name>
    </ligand>
</feature>
<evidence type="ECO:0000256" key="15">
    <source>
        <dbReference type="SAM" id="MobiDB-lite"/>
    </source>
</evidence>
<dbReference type="CDD" id="cd00429">
    <property type="entry name" value="RPE"/>
    <property type="match status" value="1"/>
</dbReference>
<keyword evidence="9 10" id="KW-0413">Isomerase</keyword>
<dbReference type="PROSITE" id="PS01086">
    <property type="entry name" value="RIBUL_P_3_EPIMER_2"/>
    <property type="match status" value="1"/>
</dbReference>
<dbReference type="InterPro" id="IPR011060">
    <property type="entry name" value="RibuloseP-bd_barrel"/>
</dbReference>
<feature type="binding site" evidence="10 13">
    <location>
        <position position="37"/>
    </location>
    <ligand>
        <name>a divalent metal cation</name>
        <dbReference type="ChEBI" id="CHEBI:60240"/>
    </ligand>
</feature>
<dbReference type="PROSITE" id="PS01085">
    <property type="entry name" value="RIBUL_P_3_EPIMER_1"/>
    <property type="match status" value="1"/>
</dbReference>
<evidence type="ECO:0000313" key="16">
    <source>
        <dbReference type="EMBL" id="HGH62021.1"/>
    </source>
</evidence>
<evidence type="ECO:0000256" key="12">
    <source>
        <dbReference type="PIRSR" id="PIRSR001461-1"/>
    </source>
</evidence>
<evidence type="ECO:0000256" key="7">
    <source>
        <dbReference type="ARBA" id="ARBA00013188"/>
    </source>
</evidence>
<feature type="binding site" evidence="10 13">
    <location>
        <position position="39"/>
    </location>
    <ligand>
        <name>a divalent metal cation</name>
        <dbReference type="ChEBI" id="CHEBI:60240"/>
    </ligand>
</feature>
<evidence type="ECO:0000256" key="9">
    <source>
        <dbReference type="ARBA" id="ARBA00023235"/>
    </source>
</evidence>
<evidence type="ECO:0000256" key="10">
    <source>
        <dbReference type="HAMAP-Rule" id="MF_02227"/>
    </source>
</evidence>
<sequence length="236" mass="25406">MGVYRDAIISPSLLSADFSRLGQEVLDVQDAGADWLHIDVMDGMFVPNISIGPLVVHAINRVARVPLDVHLMIMEPGRYITEFHAAGANILTVHPEATQHIHRVLGQIRDLGMKAGIALNPGTGLDAVRYLLRDVDVIMIMTVNPGFGGQTFIESMLGKVKDLKNMIDSSGFDILLEVDGGVTPKNAPSLYECGADVLVAGSAVFGNPPYQSAISSLRPRPLSTNAARTSKEHDVQ</sequence>
<accession>A0A7C4AT45</accession>
<dbReference type="PANTHER" id="PTHR11749">
    <property type="entry name" value="RIBULOSE-5-PHOSPHATE-3-EPIMERASE"/>
    <property type="match status" value="1"/>
</dbReference>
<evidence type="ECO:0000256" key="1">
    <source>
        <dbReference type="ARBA" id="ARBA00001782"/>
    </source>
</evidence>
<comment type="cofactor">
    <cofactor evidence="4">
        <name>Zn(2+)</name>
        <dbReference type="ChEBI" id="CHEBI:29105"/>
    </cofactor>
</comment>
<keyword evidence="13" id="KW-0170">Cobalt</keyword>
<feature type="binding site" evidence="14">
    <location>
        <position position="181"/>
    </location>
    <ligand>
        <name>substrate</name>
    </ligand>
</feature>
<comment type="cofactor">
    <cofactor evidence="10 13">
        <name>a divalent metal cation</name>
        <dbReference type="ChEBI" id="CHEBI:60240"/>
    </cofactor>
    <text evidence="10 13">Binds 1 divalent metal cation per subunit.</text>
</comment>
<gene>
    <name evidence="10" type="primary">rpe</name>
    <name evidence="16" type="ORF">ENV54_12075</name>
</gene>
<organism evidence="16">
    <name type="scientific">Desulfomonile tiedjei</name>
    <dbReference type="NCBI Taxonomy" id="2358"/>
    <lineage>
        <taxon>Bacteria</taxon>
        <taxon>Pseudomonadati</taxon>
        <taxon>Thermodesulfobacteriota</taxon>
        <taxon>Desulfomonilia</taxon>
        <taxon>Desulfomonilales</taxon>
        <taxon>Desulfomonilaceae</taxon>
        <taxon>Desulfomonile</taxon>
    </lineage>
</organism>
<evidence type="ECO:0000256" key="6">
    <source>
        <dbReference type="ARBA" id="ARBA00009541"/>
    </source>
</evidence>
<dbReference type="GO" id="GO:0005737">
    <property type="term" value="C:cytoplasm"/>
    <property type="evidence" value="ECO:0007669"/>
    <property type="project" value="UniProtKB-ARBA"/>
</dbReference>
<dbReference type="SUPFAM" id="SSF51366">
    <property type="entry name" value="Ribulose-phoshate binding barrel"/>
    <property type="match status" value="1"/>
</dbReference>
<dbReference type="GO" id="GO:0046872">
    <property type="term" value="F:metal ion binding"/>
    <property type="evidence" value="ECO:0007669"/>
    <property type="project" value="UniProtKB-UniRule"/>
</dbReference>
<comment type="function">
    <text evidence="10">Catalyzes the reversible epimerization of D-ribulose 5-phosphate to D-xylulose 5-phosphate.</text>
</comment>
<dbReference type="PIRSF" id="PIRSF001461">
    <property type="entry name" value="RPE"/>
    <property type="match status" value="1"/>
</dbReference>
<dbReference type="GO" id="GO:0004750">
    <property type="term" value="F:D-ribulose-phosphate 3-epimerase activity"/>
    <property type="evidence" value="ECO:0007669"/>
    <property type="project" value="UniProtKB-UniRule"/>
</dbReference>
<feature type="active site" description="Proton donor" evidence="10 12">
    <location>
        <position position="179"/>
    </location>
</feature>
<evidence type="ECO:0000256" key="13">
    <source>
        <dbReference type="PIRSR" id="PIRSR001461-2"/>
    </source>
</evidence>
<feature type="binding site" evidence="10 14">
    <location>
        <position position="12"/>
    </location>
    <ligand>
        <name>substrate</name>
    </ligand>
</feature>
<feature type="region of interest" description="Disordered" evidence="15">
    <location>
        <begin position="216"/>
        <end position="236"/>
    </location>
</feature>
<dbReference type="InterPro" id="IPR000056">
    <property type="entry name" value="Ribul_P_3_epim-like"/>
</dbReference>
<dbReference type="InterPro" id="IPR026019">
    <property type="entry name" value="Ribul_P_3_epim"/>
</dbReference>
<reference evidence="16" key="1">
    <citation type="journal article" date="2020" name="mSystems">
        <title>Genome- and Community-Level Interaction Insights into Carbon Utilization and Element Cycling Functions of Hydrothermarchaeota in Hydrothermal Sediment.</title>
        <authorList>
            <person name="Zhou Z."/>
            <person name="Liu Y."/>
            <person name="Xu W."/>
            <person name="Pan J."/>
            <person name="Luo Z.H."/>
            <person name="Li M."/>
        </authorList>
    </citation>
    <scope>NUCLEOTIDE SEQUENCE [LARGE SCALE GENOMIC DNA]</scope>
    <source>
        <strain evidence="16">SpSt-769</strain>
    </source>
</reference>
<keyword evidence="13" id="KW-0862">Zinc</keyword>
<evidence type="ECO:0000256" key="8">
    <source>
        <dbReference type="ARBA" id="ARBA00022723"/>
    </source>
</evidence>
<dbReference type="FunFam" id="3.20.20.70:FF:000004">
    <property type="entry name" value="Ribulose-phosphate 3-epimerase"/>
    <property type="match status" value="1"/>
</dbReference>
<evidence type="ECO:0000256" key="14">
    <source>
        <dbReference type="PIRSR" id="PIRSR001461-3"/>
    </source>
</evidence>
<dbReference type="NCBIfam" id="TIGR01163">
    <property type="entry name" value="rpe"/>
    <property type="match status" value="1"/>
</dbReference>
<keyword evidence="8 10" id="KW-0479">Metal-binding</keyword>
<comment type="cofactor">
    <cofactor evidence="5">
        <name>Fe(2+)</name>
        <dbReference type="ChEBI" id="CHEBI:29033"/>
    </cofactor>
</comment>
<keyword evidence="13" id="KW-0464">Manganese</keyword>
<dbReference type="EC" id="5.1.3.1" evidence="7 10"/>